<dbReference type="PROSITE" id="PS51349">
    <property type="entry name" value="FMN_HYDROXY_ACID_DH_2"/>
    <property type="match status" value="1"/>
</dbReference>
<dbReference type="GO" id="GO:0010181">
    <property type="term" value="F:FMN binding"/>
    <property type="evidence" value="ECO:0007669"/>
    <property type="project" value="InterPro"/>
</dbReference>
<dbReference type="RefSeq" id="WP_161483859.1">
    <property type="nucleotide sequence ID" value="NZ_WXEW01000012.1"/>
</dbReference>
<evidence type="ECO:0000313" key="8">
    <source>
        <dbReference type="Proteomes" id="UP000479526"/>
    </source>
</evidence>
<comment type="caution">
    <text evidence="7">The sequence shown here is derived from an EMBL/GenBank/DDBJ whole genome shotgun (WGS) entry which is preliminary data.</text>
</comment>
<dbReference type="InterPro" id="IPR037396">
    <property type="entry name" value="FMN_HAD"/>
</dbReference>
<dbReference type="InterPro" id="IPR012133">
    <property type="entry name" value="Alpha-hydoxy_acid_DH_FMN"/>
</dbReference>
<reference evidence="7 8" key="1">
    <citation type="submission" date="2020-01" db="EMBL/GenBank/DDBJ databases">
        <title>Herbidospora sp. NEAU-GS84 nov., a novel actinomycete isolated from soil.</title>
        <authorList>
            <person name="Han L."/>
        </authorList>
    </citation>
    <scope>NUCLEOTIDE SEQUENCE [LARGE SCALE GENOMIC DNA]</scope>
    <source>
        <strain evidence="7 8">NEAU-GS84</strain>
    </source>
</reference>
<keyword evidence="4" id="KW-0560">Oxidoreductase</keyword>
<dbReference type="InterPro" id="IPR015421">
    <property type="entry name" value="PyrdxlP-dep_Trfase_major"/>
</dbReference>
<dbReference type="InterPro" id="IPR004839">
    <property type="entry name" value="Aminotransferase_I/II_large"/>
</dbReference>
<proteinExistence type="inferred from homology"/>
<dbReference type="SUPFAM" id="SSF53383">
    <property type="entry name" value="PLP-dependent transferases"/>
    <property type="match status" value="1"/>
</dbReference>
<keyword evidence="8" id="KW-1185">Reference proteome</keyword>
<evidence type="ECO:0000256" key="2">
    <source>
        <dbReference type="ARBA" id="ARBA00022630"/>
    </source>
</evidence>
<dbReference type="PROSITE" id="PS00557">
    <property type="entry name" value="FMN_HYDROXY_ACID_DH_1"/>
    <property type="match status" value="1"/>
</dbReference>
<gene>
    <name evidence="7" type="ORF">GT755_35115</name>
</gene>
<dbReference type="InterPro" id="IPR000262">
    <property type="entry name" value="FMN-dep_DH"/>
</dbReference>
<dbReference type="Proteomes" id="UP000479526">
    <property type="component" value="Unassembled WGS sequence"/>
</dbReference>
<evidence type="ECO:0000313" key="7">
    <source>
        <dbReference type="EMBL" id="NAS26886.1"/>
    </source>
</evidence>
<organism evidence="7 8">
    <name type="scientific">Herbidospora solisilvae</name>
    <dbReference type="NCBI Taxonomy" id="2696284"/>
    <lineage>
        <taxon>Bacteria</taxon>
        <taxon>Bacillati</taxon>
        <taxon>Actinomycetota</taxon>
        <taxon>Actinomycetes</taxon>
        <taxon>Streptosporangiales</taxon>
        <taxon>Streptosporangiaceae</taxon>
        <taxon>Herbidospora</taxon>
    </lineage>
</organism>
<comment type="cofactor">
    <cofactor evidence="1">
        <name>FMN</name>
        <dbReference type="ChEBI" id="CHEBI:58210"/>
    </cofactor>
</comment>
<keyword evidence="7" id="KW-0808">Transferase</keyword>
<dbReference type="PANTHER" id="PTHR10578:SF107">
    <property type="entry name" value="2-HYDROXYACID OXIDASE 1"/>
    <property type="match status" value="1"/>
</dbReference>
<dbReference type="SUPFAM" id="SSF51395">
    <property type="entry name" value="FMN-linked oxidoreductases"/>
    <property type="match status" value="1"/>
</dbReference>
<dbReference type="PANTHER" id="PTHR10578">
    <property type="entry name" value="S -2-HYDROXY-ACID OXIDASE-RELATED"/>
    <property type="match status" value="1"/>
</dbReference>
<dbReference type="Pfam" id="PF00155">
    <property type="entry name" value="Aminotran_1_2"/>
    <property type="match status" value="1"/>
</dbReference>
<keyword evidence="7" id="KW-0032">Aminotransferase</keyword>
<sequence>MKLTLGEFRESARARLEPPVWDFLEGGAGEEKTVAANVEAFDRVRLRPRILRGGGDPDPAVKILGRTWDVPVGIAPLAFQTLAHPLGEVATAQGTAAAARVPVVVSTFAGRPFEEIAAAADVPLWLQVYCLRDRSVTRAVVERAQAAGFEALVLTADTPHLGRRLRDLRNGFRLPEGVGPANLPGSGFTDPAAHARAELAPDLDWSVIDWLRSVSSLPILVKGVLSDADAVCAVEAGVDGIVVSNHGGRQLDGAPGTLDVLPEVAAAVAGRVPILLDGGVRRGRDVLAALALGADAVLLGRPVLHGLATGGAEGVTDVLTVLLAEVTETMALAGVRTIADVGPELVRAAPAGPVAAEPAAPVPLTGVLRREDLHASVGDPVMDTMNFLNEVTIRYPDAVSFAPGRPYDGFFDTEQVFTYIRRYLDQLAAEGRTPAQVRDAIFQYGPTAGRIRELVAESLRVDEGIDVPAESIVVTVGCQEAMFLALRAIFSGPHDVLLVVSPCYVGITGAARLLDVAVTAVEEGSVAAIEAAAEEERSRGRRVRAVYVCPDHSNPSGVTMSLAERHELLALAGRLGLLILEDSPYRLVSPGAQQPTLKSLDREQRVVHLGSYAKSLFPGARLGFAVADQPVVRPDGTTGLLADELAKIKSMVTVNTSPLSQAAVGGALLATGGRLSDLNAETAAYYGETMTRTLAALGRHLPEDRRERLGVSWNTPSGGFFLTVQVPFPADNAALTRSAQEYGVIWTPMSYFYPSGGGQRAMRLSTSYLSPAEIDEGVARLVAFIEGSAANWVR</sequence>
<dbReference type="InterPro" id="IPR013785">
    <property type="entry name" value="Aldolase_TIM"/>
</dbReference>
<dbReference type="Pfam" id="PF01070">
    <property type="entry name" value="FMN_dh"/>
    <property type="match status" value="1"/>
</dbReference>
<comment type="similarity">
    <text evidence="5">Belongs to the FMN-dependent alpha-hydroxy acid dehydrogenase family.</text>
</comment>
<evidence type="ECO:0000256" key="1">
    <source>
        <dbReference type="ARBA" id="ARBA00001917"/>
    </source>
</evidence>
<dbReference type="Gene3D" id="3.20.20.70">
    <property type="entry name" value="Aldolase class I"/>
    <property type="match status" value="1"/>
</dbReference>
<dbReference type="EMBL" id="WXEW01000012">
    <property type="protein sequence ID" value="NAS26886.1"/>
    <property type="molecule type" value="Genomic_DNA"/>
</dbReference>
<evidence type="ECO:0000259" key="6">
    <source>
        <dbReference type="PROSITE" id="PS51349"/>
    </source>
</evidence>
<dbReference type="FunFam" id="3.20.20.70:FF:000029">
    <property type="entry name" value="L-lactate dehydrogenase"/>
    <property type="match status" value="1"/>
</dbReference>
<evidence type="ECO:0000256" key="3">
    <source>
        <dbReference type="ARBA" id="ARBA00022643"/>
    </source>
</evidence>
<dbReference type="GO" id="GO:0008483">
    <property type="term" value="F:transaminase activity"/>
    <property type="evidence" value="ECO:0007669"/>
    <property type="project" value="UniProtKB-KW"/>
</dbReference>
<dbReference type="GO" id="GO:0016614">
    <property type="term" value="F:oxidoreductase activity, acting on CH-OH group of donors"/>
    <property type="evidence" value="ECO:0007669"/>
    <property type="project" value="UniProtKB-ARBA"/>
</dbReference>
<evidence type="ECO:0000256" key="4">
    <source>
        <dbReference type="ARBA" id="ARBA00023002"/>
    </source>
</evidence>
<keyword evidence="2" id="KW-0285">Flavoprotein</keyword>
<dbReference type="Gene3D" id="3.40.640.10">
    <property type="entry name" value="Type I PLP-dependent aspartate aminotransferase-like (Major domain)"/>
    <property type="match status" value="1"/>
</dbReference>
<dbReference type="InterPro" id="IPR008259">
    <property type="entry name" value="FMN_hydac_DH_AS"/>
</dbReference>
<dbReference type="AlphaFoldDB" id="A0A7C9J7U3"/>
<dbReference type="CDD" id="cd00609">
    <property type="entry name" value="AAT_like"/>
    <property type="match status" value="1"/>
</dbReference>
<keyword evidence="3" id="KW-0288">FMN</keyword>
<dbReference type="InterPro" id="IPR015424">
    <property type="entry name" value="PyrdxlP-dep_Trfase"/>
</dbReference>
<name>A0A7C9J7U3_9ACTN</name>
<protein>
    <submittedName>
        <fullName evidence="7">Aminotransferase class I/II-fold pyridoxal phosphate-dependent enzyme</fullName>
    </submittedName>
</protein>
<evidence type="ECO:0000256" key="5">
    <source>
        <dbReference type="ARBA" id="ARBA00024042"/>
    </source>
</evidence>
<accession>A0A7C9J7U3</accession>
<dbReference type="Gene3D" id="3.90.1150.10">
    <property type="entry name" value="Aspartate Aminotransferase, domain 1"/>
    <property type="match status" value="1"/>
</dbReference>
<dbReference type="InterPro" id="IPR015422">
    <property type="entry name" value="PyrdxlP-dep_Trfase_small"/>
</dbReference>
<dbReference type="CDD" id="cd02809">
    <property type="entry name" value="alpha_hydroxyacid_oxid_FMN"/>
    <property type="match status" value="1"/>
</dbReference>
<feature type="domain" description="FMN hydroxy acid dehydrogenase" evidence="6">
    <location>
        <begin position="1"/>
        <end position="351"/>
    </location>
</feature>
<dbReference type="GO" id="GO:0030170">
    <property type="term" value="F:pyridoxal phosphate binding"/>
    <property type="evidence" value="ECO:0007669"/>
    <property type="project" value="InterPro"/>
</dbReference>